<proteinExistence type="predicted"/>
<name>A0A2W4Z5B6_9SPHN</name>
<comment type="caution">
    <text evidence="1">The sequence shown here is derived from an EMBL/GenBank/DDBJ whole genome shotgun (WGS) entry which is preliminary data.</text>
</comment>
<sequence length="63" mass="6740">MAGIVALSEGTGSMAQKQDIFALVGKRMCASPRHGDLAAGYDVPPIADLIRRIDRALMERRAA</sequence>
<accession>A0A2W4Z5B6</accession>
<protein>
    <submittedName>
        <fullName evidence="1">Uncharacterized protein</fullName>
    </submittedName>
</protein>
<dbReference type="AlphaFoldDB" id="A0A2W4Z5B6"/>
<evidence type="ECO:0000313" key="1">
    <source>
        <dbReference type="EMBL" id="PZO76876.1"/>
    </source>
</evidence>
<organism evidence="1 2">
    <name type="scientific">Sphingomonas taxi</name>
    <dbReference type="NCBI Taxonomy" id="1549858"/>
    <lineage>
        <taxon>Bacteria</taxon>
        <taxon>Pseudomonadati</taxon>
        <taxon>Pseudomonadota</taxon>
        <taxon>Alphaproteobacteria</taxon>
        <taxon>Sphingomonadales</taxon>
        <taxon>Sphingomonadaceae</taxon>
        <taxon>Sphingomonas</taxon>
    </lineage>
</organism>
<dbReference type="EMBL" id="QFMX01000001">
    <property type="protein sequence ID" value="PZO76876.1"/>
    <property type="molecule type" value="Genomic_DNA"/>
</dbReference>
<gene>
    <name evidence="1" type="ORF">DI640_00160</name>
</gene>
<reference evidence="1 2" key="1">
    <citation type="submission" date="2017-08" db="EMBL/GenBank/DDBJ databases">
        <title>Infants hospitalized years apart are colonized by the same room-sourced microbial strains.</title>
        <authorList>
            <person name="Brooks B."/>
            <person name="Olm M.R."/>
            <person name="Firek B.A."/>
            <person name="Baker R."/>
            <person name="Thomas B.C."/>
            <person name="Morowitz M.J."/>
            <person name="Banfield J.F."/>
        </authorList>
    </citation>
    <scope>NUCLEOTIDE SEQUENCE [LARGE SCALE GENOMIC DNA]</scope>
    <source>
        <strain evidence="1">S2_018_000_R3_119</strain>
    </source>
</reference>
<dbReference type="Proteomes" id="UP000249555">
    <property type="component" value="Unassembled WGS sequence"/>
</dbReference>
<evidence type="ECO:0000313" key="2">
    <source>
        <dbReference type="Proteomes" id="UP000249555"/>
    </source>
</evidence>